<dbReference type="InterPro" id="IPR021133">
    <property type="entry name" value="HEAT_type_2"/>
</dbReference>
<dbReference type="InterPro" id="IPR051023">
    <property type="entry name" value="PP2A_Regulatory_Subunit_A"/>
</dbReference>
<reference evidence="3 4" key="1">
    <citation type="submission" date="2023-04" db="EMBL/GenBank/DDBJ databases">
        <title>Genome of Basidiobolus ranarum AG-B5.</title>
        <authorList>
            <person name="Stajich J.E."/>
            <person name="Carter-House D."/>
            <person name="Gryganskyi A."/>
        </authorList>
    </citation>
    <scope>NUCLEOTIDE SEQUENCE [LARGE SCALE GENOMIC DNA]</scope>
    <source>
        <strain evidence="3 4">AG-B5</strain>
    </source>
</reference>
<protein>
    <submittedName>
        <fullName evidence="3">Protein phosphatase 2A structural subunit</fullName>
    </submittedName>
</protein>
<dbReference type="InterPro" id="IPR016024">
    <property type="entry name" value="ARM-type_fold"/>
</dbReference>
<proteinExistence type="predicted"/>
<dbReference type="SUPFAM" id="SSF48371">
    <property type="entry name" value="ARM repeat"/>
    <property type="match status" value="1"/>
</dbReference>
<evidence type="ECO:0000256" key="1">
    <source>
        <dbReference type="ARBA" id="ARBA00022737"/>
    </source>
</evidence>
<keyword evidence="1" id="KW-0677">Repeat</keyword>
<organism evidence="3 4">
    <name type="scientific">Basidiobolus ranarum</name>
    <dbReference type="NCBI Taxonomy" id="34480"/>
    <lineage>
        <taxon>Eukaryota</taxon>
        <taxon>Fungi</taxon>
        <taxon>Fungi incertae sedis</taxon>
        <taxon>Zoopagomycota</taxon>
        <taxon>Entomophthoromycotina</taxon>
        <taxon>Basidiobolomycetes</taxon>
        <taxon>Basidiobolales</taxon>
        <taxon>Basidiobolaceae</taxon>
        <taxon>Basidiobolus</taxon>
    </lineage>
</organism>
<dbReference type="PROSITE" id="PS50077">
    <property type="entry name" value="HEAT_REPEAT"/>
    <property type="match status" value="2"/>
</dbReference>
<evidence type="ECO:0000313" key="3">
    <source>
        <dbReference type="EMBL" id="KAK9679869.1"/>
    </source>
</evidence>
<evidence type="ECO:0000256" key="2">
    <source>
        <dbReference type="PROSITE-ProRule" id="PRU00103"/>
    </source>
</evidence>
<evidence type="ECO:0000313" key="4">
    <source>
        <dbReference type="Proteomes" id="UP001479436"/>
    </source>
</evidence>
<dbReference type="Proteomes" id="UP001479436">
    <property type="component" value="Unassembled WGS sequence"/>
</dbReference>
<sequence>MPLLASQLGESFFDEKLGNLCMSWLGDPVFSIREAATINLRRLTEVFGVEWAKKTIIPRVLAMGSDQNYIYRMTTIFSINTIAQAVSAQIIKELFLPTLLKLATDPIPNIRFNVPKSLETLTPILKSDPSTASVVTNEIRAALLQLSNDQDYDVKYFTQRALVKDKESYSNRSHL</sequence>
<dbReference type="PANTHER" id="PTHR10648">
    <property type="entry name" value="SERINE/THREONINE-PROTEIN PHOSPHATASE PP2A 65 KDA REGULATORY SUBUNIT"/>
    <property type="match status" value="1"/>
</dbReference>
<comment type="caution">
    <text evidence="3">The sequence shown here is derived from an EMBL/GenBank/DDBJ whole genome shotgun (WGS) entry which is preliminary data.</text>
</comment>
<feature type="repeat" description="HEAT" evidence="2">
    <location>
        <begin position="95"/>
        <end position="133"/>
    </location>
</feature>
<dbReference type="InterPro" id="IPR011989">
    <property type="entry name" value="ARM-like"/>
</dbReference>
<feature type="repeat" description="HEAT" evidence="2">
    <location>
        <begin position="56"/>
        <end position="94"/>
    </location>
</feature>
<gene>
    <name evidence="3" type="primary">TPD3_5</name>
    <name evidence="3" type="ORF">K7432_016131</name>
</gene>
<accession>A0ABR2VM22</accession>
<name>A0ABR2VM22_9FUNG</name>
<keyword evidence="4" id="KW-1185">Reference proteome</keyword>
<dbReference type="Gene3D" id="1.25.10.10">
    <property type="entry name" value="Leucine-rich Repeat Variant"/>
    <property type="match status" value="1"/>
</dbReference>
<dbReference type="EMBL" id="JASJQH010009363">
    <property type="protein sequence ID" value="KAK9679869.1"/>
    <property type="molecule type" value="Genomic_DNA"/>
</dbReference>
<dbReference type="PANTHER" id="PTHR10648:SF4">
    <property type="entry name" value="PROTEIN PHOSPHATASE 2 (FORMERLY 2A), REGULATORY SUBUNIT A, BETA ISOFORM-RELATED"/>
    <property type="match status" value="1"/>
</dbReference>